<dbReference type="Pfam" id="PF14082">
    <property type="entry name" value="SduA_C"/>
    <property type="match status" value="1"/>
</dbReference>
<evidence type="ECO:0000259" key="1">
    <source>
        <dbReference type="Pfam" id="PF14082"/>
    </source>
</evidence>
<keyword evidence="3" id="KW-1185">Reference proteome</keyword>
<dbReference type="AlphaFoldDB" id="A0A1H4DHN5"/>
<dbReference type="STRING" id="592050.SAMN05421875_1253"/>
<dbReference type="Proteomes" id="UP000199002">
    <property type="component" value="Unassembled WGS sequence"/>
</dbReference>
<gene>
    <name evidence="2" type="ORF">SAMN05421875_1253</name>
</gene>
<name>A0A1H4DHN5_9BURK</name>
<organism evidence="2 3">
    <name type="scientific">Acidovorax soli</name>
    <dbReference type="NCBI Taxonomy" id="592050"/>
    <lineage>
        <taxon>Bacteria</taxon>
        <taxon>Pseudomonadati</taxon>
        <taxon>Pseudomonadota</taxon>
        <taxon>Betaproteobacteria</taxon>
        <taxon>Burkholderiales</taxon>
        <taxon>Comamonadaceae</taxon>
        <taxon>Acidovorax</taxon>
    </lineage>
</organism>
<sequence>MPEEDWPLLATILPNRIISRPIHVNPHAQRYLTPKNGQFATVIYVDDHGEELLDDAEAAASRIELRLAWGLFDPPGNGLGLNRDLDPVWQGLSRIQHAEVLVISQHPEMHAKDGVVSISTQEVDRLRRAFNRVTTNGRKLIRQTKHGIVHDDVLTRLDPERFRRIVRVNPPLVEVRREGAKQTAARERTERRSSVQAVRKQLSELVTEAPQELMQLHAEIERVTLANMIGAFKAKLAGKLTESHWQTFFEQNKFVLSMAFARPVELTHTQFHAKGSTLTGAGAQIGDFLFKECGQALAIVEIKTPETALLQGAAYRGQDVFGPNSELSGAVTQVLFQQSELRQRWMTHVNDNLALRLSGADVVKCVVVAGRLPTDSSKLRSFEVFRNACKDVDIVTFDELLAKLEFLEMQLTPKPEPDLF</sequence>
<accession>A0A1H4DHN5</accession>
<reference evidence="3" key="1">
    <citation type="submission" date="2016-10" db="EMBL/GenBank/DDBJ databases">
        <authorList>
            <person name="Varghese N."/>
            <person name="Submissions S."/>
        </authorList>
    </citation>
    <scope>NUCLEOTIDE SEQUENCE [LARGE SCALE GENOMIC DNA]</scope>
    <source>
        <strain evidence="3">DSM 25157</strain>
    </source>
</reference>
<evidence type="ECO:0000313" key="2">
    <source>
        <dbReference type="EMBL" id="SEA72016.1"/>
    </source>
</evidence>
<dbReference type="InterPro" id="IPR025359">
    <property type="entry name" value="SduA_C"/>
</dbReference>
<protein>
    <recommendedName>
        <fullName evidence="1">Shedu protein SduA C-terminal domain-containing protein</fullName>
    </recommendedName>
</protein>
<proteinExistence type="predicted"/>
<evidence type="ECO:0000313" key="3">
    <source>
        <dbReference type="Proteomes" id="UP000199002"/>
    </source>
</evidence>
<feature type="domain" description="Shedu protein SduA C-terminal" evidence="1">
    <location>
        <begin position="241"/>
        <end position="401"/>
    </location>
</feature>
<dbReference type="EMBL" id="FNQJ01000025">
    <property type="protein sequence ID" value="SEA72016.1"/>
    <property type="molecule type" value="Genomic_DNA"/>
</dbReference>